<dbReference type="InterPro" id="IPR050561">
    <property type="entry name" value="PTP"/>
</dbReference>
<dbReference type="CDD" id="cd14498">
    <property type="entry name" value="DSP"/>
    <property type="match status" value="1"/>
</dbReference>
<evidence type="ECO:0000259" key="2">
    <source>
        <dbReference type="PROSITE" id="PS50054"/>
    </source>
</evidence>
<dbReference type="SMART" id="SM00195">
    <property type="entry name" value="DSPc"/>
    <property type="match status" value="1"/>
</dbReference>
<gene>
    <name evidence="4" type="ordered locus">Desal_2675</name>
</gene>
<dbReference type="SUPFAM" id="SSF52799">
    <property type="entry name" value="(Phosphotyrosine protein) phosphatases II"/>
    <property type="match status" value="1"/>
</dbReference>
<dbReference type="InterPro" id="IPR016130">
    <property type="entry name" value="Tyr_Pase_AS"/>
</dbReference>
<dbReference type="EMBL" id="CP001649">
    <property type="protein sequence ID" value="ACS80729.1"/>
    <property type="molecule type" value="Genomic_DNA"/>
</dbReference>
<dbReference type="OrthoDB" id="9806482at2"/>
<dbReference type="KEGG" id="dsa:Desal_2675"/>
<organism evidence="4 5">
    <name type="scientific">Maridesulfovibrio salexigens (strain ATCC 14822 / DSM 2638 / NCIMB 8403 / VKM B-1763)</name>
    <name type="common">Desulfovibrio salexigens</name>
    <dbReference type="NCBI Taxonomy" id="526222"/>
    <lineage>
        <taxon>Bacteria</taxon>
        <taxon>Pseudomonadati</taxon>
        <taxon>Thermodesulfobacteriota</taxon>
        <taxon>Desulfovibrionia</taxon>
        <taxon>Desulfovibrionales</taxon>
        <taxon>Desulfovibrionaceae</taxon>
        <taxon>Maridesulfovibrio</taxon>
    </lineage>
</organism>
<dbReference type="InterPro" id="IPR020422">
    <property type="entry name" value="TYR_PHOSPHATASE_DUAL_dom"/>
</dbReference>
<dbReference type="PROSITE" id="PS50056">
    <property type="entry name" value="TYR_PHOSPHATASE_2"/>
    <property type="match status" value="1"/>
</dbReference>
<dbReference type="InterPro" id="IPR029021">
    <property type="entry name" value="Prot-tyrosine_phosphatase-like"/>
</dbReference>
<evidence type="ECO:0000256" key="1">
    <source>
        <dbReference type="ARBA" id="ARBA00022801"/>
    </source>
</evidence>
<dbReference type="PROSITE" id="PS00383">
    <property type="entry name" value="TYR_PHOSPHATASE_1"/>
    <property type="match status" value="1"/>
</dbReference>
<feature type="domain" description="Tyrosine-protein phosphatase" evidence="2">
    <location>
        <begin position="11"/>
        <end position="154"/>
    </location>
</feature>
<feature type="domain" description="Tyrosine specific protein phosphatases" evidence="3">
    <location>
        <begin position="77"/>
        <end position="133"/>
    </location>
</feature>
<dbReference type="RefSeq" id="WP_015852545.1">
    <property type="nucleotide sequence ID" value="NC_012881.1"/>
</dbReference>
<dbReference type="GO" id="GO:0016787">
    <property type="term" value="F:hydrolase activity"/>
    <property type="evidence" value="ECO:0007669"/>
    <property type="project" value="UniProtKB-KW"/>
</dbReference>
<dbReference type="FunFam" id="3.90.190.10:FF:000157">
    <property type="entry name" value="Protein-tyrosine phosphatase"/>
    <property type="match status" value="1"/>
</dbReference>
<dbReference type="AlphaFoldDB" id="C6BYX2"/>
<dbReference type="STRING" id="526222.Desal_2675"/>
<evidence type="ECO:0000313" key="5">
    <source>
        <dbReference type="Proteomes" id="UP000002601"/>
    </source>
</evidence>
<dbReference type="InterPro" id="IPR000387">
    <property type="entry name" value="Tyr_Pase_dom"/>
</dbReference>
<evidence type="ECO:0000259" key="3">
    <source>
        <dbReference type="PROSITE" id="PS50056"/>
    </source>
</evidence>
<dbReference type="Proteomes" id="UP000002601">
    <property type="component" value="Chromosome"/>
</dbReference>
<dbReference type="Gene3D" id="3.90.190.10">
    <property type="entry name" value="Protein tyrosine phosphatase superfamily"/>
    <property type="match status" value="1"/>
</dbReference>
<keyword evidence="5" id="KW-1185">Reference proteome</keyword>
<sequence>MSEENSSQAYNPCWVTDQLAVGCAPMSHAQLDSLKAQGVDGIINLCGEFCDLHEIEQGAGFDVYYLPLEDEEAPELVELEKALEWLDESIYLGKKVLIHCRHGIGRTGTVLNAYLLRRGLGHKLAGRKMKALRSKPANFSQWWTIRKYGRKSGKLTARTPCVEFKRKVDLSPFFNDYLELAGKVEQRAARLQSLQQCGLDHDRCCRTPLRMTLAEALHLSHCVNLELTHEDRLAVIEKAVATARAERLAMREISSDNEAGFCLSGVDSICPLLEEGKCRLFDYRPLQCRAFGLDTSENGRLWREELMPGLDRISKEIWLACTGTMHDGKLPLFALPDVVSGKFIELLFKLMMAQGLDEDELK</sequence>
<protein>
    <submittedName>
        <fullName evidence="4">Dual specificity protein phosphatase</fullName>
    </submittedName>
</protein>
<evidence type="ECO:0000313" key="4">
    <source>
        <dbReference type="EMBL" id="ACS80729.1"/>
    </source>
</evidence>
<dbReference type="PROSITE" id="PS50054">
    <property type="entry name" value="TYR_PHOSPHATASE_DUAL"/>
    <property type="match status" value="1"/>
</dbReference>
<dbReference type="HOGENOM" id="CLU_764452_0_0_7"/>
<dbReference type="eggNOG" id="COG2453">
    <property type="taxonomic scope" value="Bacteria"/>
</dbReference>
<proteinExistence type="predicted"/>
<name>C6BYX2_MARSD</name>
<reference evidence="4 5" key="1">
    <citation type="submission" date="2009-06" db="EMBL/GenBank/DDBJ databases">
        <title>Complete sequence of Desulfovibrio salexigens DSM 2638.</title>
        <authorList>
            <consortium name="US DOE Joint Genome Institute"/>
            <person name="Lucas S."/>
            <person name="Copeland A."/>
            <person name="Lapidus A."/>
            <person name="Glavina del Rio T."/>
            <person name="Tice H."/>
            <person name="Bruce D."/>
            <person name="Goodwin L."/>
            <person name="Pitluck S."/>
            <person name="Munk A.C."/>
            <person name="Brettin T."/>
            <person name="Detter J.C."/>
            <person name="Han C."/>
            <person name="Tapia R."/>
            <person name="Larimer F."/>
            <person name="Land M."/>
            <person name="Hauser L."/>
            <person name="Kyrpides N."/>
            <person name="Anderson I."/>
            <person name="Wall J.D."/>
            <person name="Arkin A.P."/>
            <person name="Dehal P."/>
            <person name="Chivian D."/>
            <person name="Giles B."/>
            <person name="Hazen T.C."/>
        </authorList>
    </citation>
    <scope>NUCLEOTIDE SEQUENCE [LARGE SCALE GENOMIC DNA]</scope>
    <source>
        <strain evidence="5">ATCC 14822 / DSM 2638 / NCIMB 8403 / VKM B-1763</strain>
    </source>
</reference>
<dbReference type="Pfam" id="PF22785">
    <property type="entry name" value="Tc-R-P"/>
    <property type="match status" value="1"/>
</dbReference>
<dbReference type="PANTHER" id="PTHR23339">
    <property type="entry name" value="TYROSINE SPECIFIC PROTEIN PHOSPHATASE AND DUAL SPECIFICITY PROTEIN PHOSPHATASE"/>
    <property type="match status" value="1"/>
</dbReference>
<accession>C6BYX2</accession>
<keyword evidence="1" id="KW-0378">Hydrolase</keyword>